<dbReference type="Proteomes" id="UP001152795">
    <property type="component" value="Unassembled WGS sequence"/>
</dbReference>
<dbReference type="InterPro" id="IPR008042">
    <property type="entry name" value="Retrotrans_Pao"/>
</dbReference>
<evidence type="ECO:0000313" key="2">
    <source>
        <dbReference type="Proteomes" id="UP001152795"/>
    </source>
</evidence>
<name>A0A7D9JJP2_PARCT</name>
<evidence type="ECO:0000313" key="1">
    <source>
        <dbReference type="EMBL" id="CAB4031303.1"/>
    </source>
</evidence>
<sequence>MAEMDCRIATHSQYQDTKMFPDDSQYQVYQDDSTLALWSTFLRMLNDSAQIYCAFVIGKCRNAPVREWSIPRLELQAAVLSSRLHKLIYDELQFRGHSFGLIL</sequence>
<dbReference type="PANTHER" id="PTHR47331:SF6">
    <property type="entry name" value="DOUBLECORTIN DOMAIN-CONTAINING PROTEIN"/>
    <property type="match status" value="1"/>
</dbReference>
<dbReference type="PANTHER" id="PTHR47331">
    <property type="entry name" value="PHD-TYPE DOMAIN-CONTAINING PROTEIN"/>
    <property type="match status" value="1"/>
</dbReference>
<protein>
    <submittedName>
        <fullName evidence="1">Uncharacterized protein</fullName>
    </submittedName>
</protein>
<comment type="caution">
    <text evidence="1">The sequence shown here is derived from an EMBL/GenBank/DDBJ whole genome shotgun (WGS) entry which is preliminary data.</text>
</comment>
<gene>
    <name evidence="1" type="ORF">PACLA_8A010541</name>
</gene>
<dbReference type="AlphaFoldDB" id="A0A7D9JJP2"/>
<proteinExistence type="predicted"/>
<dbReference type="OrthoDB" id="6434680at2759"/>
<keyword evidence="2" id="KW-1185">Reference proteome</keyword>
<dbReference type="EMBL" id="CACRXK020017518">
    <property type="protein sequence ID" value="CAB4031303.1"/>
    <property type="molecule type" value="Genomic_DNA"/>
</dbReference>
<dbReference type="Pfam" id="PF05380">
    <property type="entry name" value="Peptidase_A17"/>
    <property type="match status" value="1"/>
</dbReference>
<organism evidence="1 2">
    <name type="scientific">Paramuricea clavata</name>
    <name type="common">Red gorgonian</name>
    <name type="synonym">Violescent sea-whip</name>
    <dbReference type="NCBI Taxonomy" id="317549"/>
    <lineage>
        <taxon>Eukaryota</taxon>
        <taxon>Metazoa</taxon>
        <taxon>Cnidaria</taxon>
        <taxon>Anthozoa</taxon>
        <taxon>Octocorallia</taxon>
        <taxon>Malacalcyonacea</taxon>
        <taxon>Plexauridae</taxon>
        <taxon>Paramuricea</taxon>
    </lineage>
</organism>
<reference evidence="1" key="1">
    <citation type="submission" date="2020-04" db="EMBL/GenBank/DDBJ databases">
        <authorList>
            <person name="Alioto T."/>
            <person name="Alioto T."/>
            <person name="Gomez Garrido J."/>
        </authorList>
    </citation>
    <scope>NUCLEOTIDE SEQUENCE</scope>
    <source>
        <strain evidence="1">A484AB</strain>
    </source>
</reference>
<accession>A0A7D9JJP2</accession>